<evidence type="ECO:0000256" key="3">
    <source>
        <dbReference type="ARBA" id="ARBA00022741"/>
    </source>
</evidence>
<name>A0A9D1IBI1_9FIRM</name>
<reference evidence="6" key="2">
    <citation type="journal article" date="2021" name="PeerJ">
        <title>Extensive microbial diversity within the chicken gut microbiome revealed by metagenomics and culture.</title>
        <authorList>
            <person name="Gilroy R."/>
            <person name="Ravi A."/>
            <person name="Getino M."/>
            <person name="Pursley I."/>
            <person name="Horton D.L."/>
            <person name="Alikhan N.F."/>
            <person name="Baker D."/>
            <person name="Gharbi K."/>
            <person name="Hall N."/>
            <person name="Watson M."/>
            <person name="Adriaenssens E.M."/>
            <person name="Foster-Nyarko E."/>
            <person name="Jarju S."/>
            <person name="Secka A."/>
            <person name="Antonio M."/>
            <person name="Oren A."/>
            <person name="Chaudhuri R.R."/>
            <person name="La Ragione R."/>
            <person name="Hildebrand F."/>
            <person name="Pallen M.J."/>
        </authorList>
    </citation>
    <scope>NUCLEOTIDE SEQUENCE</scope>
    <source>
        <strain evidence="6">ChiHcec3-11533</strain>
    </source>
</reference>
<keyword evidence="3" id="KW-0547">Nucleotide-binding</keyword>
<dbReference type="InterPro" id="IPR027417">
    <property type="entry name" value="P-loop_NTPase"/>
</dbReference>
<dbReference type="SUPFAM" id="SSF52540">
    <property type="entry name" value="P-loop containing nucleoside triphosphate hydrolases"/>
    <property type="match status" value="1"/>
</dbReference>
<comment type="similarity">
    <text evidence="1">Belongs to the ABC transporter superfamily.</text>
</comment>
<organism evidence="6 7">
    <name type="scientific">Candidatus Pullichristensenella excrementigallinarum</name>
    <dbReference type="NCBI Taxonomy" id="2840907"/>
    <lineage>
        <taxon>Bacteria</taxon>
        <taxon>Bacillati</taxon>
        <taxon>Bacillota</taxon>
        <taxon>Clostridia</taxon>
        <taxon>Candidatus Pullichristensenella</taxon>
    </lineage>
</organism>
<protein>
    <submittedName>
        <fullName evidence="6">ABC transporter ATP-binding protein</fullName>
    </submittedName>
</protein>
<evidence type="ECO:0000313" key="6">
    <source>
        <dbReference type="EMBL" id="HIU33915.1"/>
    </source>
</evidence>
<accession>A0A9D1IBI1</accession>
<dbReference type="PANTHER" id="PTHR42711:SF5">
    <property type="entry name" value="ABC TRANSPORTER ATP-BINDING PROTEIN NATA"/>
    <property type="match status" value="1"/>
</dbReference>
<evidence type="ECO:0000256" key="1">
    <source>
        <dbReference type="ARBA" id="ARBA00005417"/>
    </source>
</evidence>
<dbReference type="PROSITE" id="PS50893">
    <property type="entry name" value="ABC_TRANSPORTER_2"/>
    <property type="match status" value="1"/>
</dbReference>
<reference evidence="6" key="1">
    <citation type="submission" date="2020-10" db="EMBL/GenBank/DDBJ databases">
        <authorList>
            <person name="Gilroy R."/>
        </authorList>
    </citation>
    <scope>NUCLEOTIDE SEQUENCE</scope>
    <source>
        <strain evidence="6">ChiHcec3-11533</strain>
    </source>
</reference>
<keyword evidence="4 6" id="KW-0067">ATP-binding</keyword>
<evidence type="ECO:0000256" key="4">
    <source>
        <dbReference type="ARBA" id="ARBA00022840"/>
    </source>
</evidence>
<dbReference type="Pfam" id="PF00005">
    <property type="entry name" value="ABC_tran"/>
    <property type="match status" value="1"/>
</dbReference>
<evidence type="ECO:0000259" key="5">
    <source>
        <dbReference type="PROSITE" id="PS50893"/>
    </source>
</evidence>
<dbReference type="InterPro" id="IPR003439">
    <property type="entry name" value="ABC_transporter-like_ATP-bd"/>
</dbReference>
<dbReference type="Proteomes" id="UP000824072">
    <property type="component" value="Unassembled WGS sequence"/>
</dbReference>
<dbReference type="Gene3D" id="3.40.50.300">
    <property type="entry name" value="P-loop containing nucleotide triphosphate hydrolases"/>
    <property type="match status" value="1"/>
</dbReference>
<dbReference type="SMART" id="SM00382">
    <property type="entry name" value="AAA"/>
    <property type="match status" value="1"/>
</dbReference>
<keyword evidence="2" id="KW-0813">Transport</keyword>
<dbReference type="PROSITE" id="PS00211">
    <property type="entry name" value="ABC_TRANSPORTER_1"/>
    <property type="match status" value="1"/>
</dbReference>
<dbReference type="AlphaFoldDB" id="A0A9D1IBI1"/>
<feature type="domain" description="ABC transporter" evidence="5">
    <location>
        <begin position="5"/>
        <end position="235"/>
    </location>
</feature>
<dbReference type="GO" id="GO:0016887">
    <property type="term" value="F:ATP hydrolysis activity"/>
    <property type="evidence" value="ECO:0007669"/>
    <property type="project" value="InterPro"/>
</dbReference>
<evidence type="ECO:0000313" key="7">
    <source>
        <dbReference type="Proteomes" id="UP000824072"/>
    </source>
</evidence>
<dbReference type="InterPro" id="IPR017871">
    <property type="entry name" value="ABC_transporter-like_CS"/>
</dbReference>
<comment type="caution">
    <text evidence="6">The sequence shown here is derived from an EMBL/GenBank/DDBJ whole genome shotgun (WGS) entry which is preliminary data.</text>
</comment>
<dbReference type="GO" id="GO:0005524">
    <property type="term" value="F:ATP binding"/>
    <property type="evidence" value="ECO:0007669"/>
    <property type="project" value="UniProtKB-KW"/>
</dbReference>
<gene>
    <name evidence="6" type="ORF">IAB02_05075</name>
</gene>
<dbReference type="InterPro" id="IPR003593">
    <property type="entry name" value="AAA+_ATPase"/>
</dbReference>
<evidence type="ECO:0000256" key="2">
    <source>
        <dbReference type="ARBA" id="ARBA00022448"/>
    </source>
</evidence>
<dbReference type="PANTHER" id="PTHR42711">
    <property type="entry name" value="ABC TRANSPORTER ATP-BINDING PROTEIN"/>
    <property type="match status" value="1"/>
</dbReference>
<proteinExistence type="inferred from homology"/>
<sequence>MCALIEVQDLTKAYGPVRAIDELCFCVQEGSLFAFLGPNGAGKSTTIEILCTFLKPDAGEALIAGHRLGRENARIRQSIGAVFQEGLLDPLLTVEENLLCRGALYGQGGKPLRQACLRALEEMHLADLRKRRYGNLSGGQRRRADIARALIHAPKVLFLDEPTTGLDPQTRRAVWEILLSLRQNTGMTLFLTTHYLEEAEQADNVIILDAGAIAASGSPEALRRQYAGDHLTLSCTNPRAASAFLREKDFSFRATGTSLRVNLSRTLDALPLLQAMKGLYESFGVASGTLEDAFLAITGKELRE</sequence>
<dbReference type="EMBL" id="DVMU01000112">
    <property type="protein sequence ID" value="HIU33915.1"/>
    <property type="molecule type" value="Genomic_DNA"/>
</dbReference>
<dbReference type="InterPro" id="IPR050763">
    <property type="entry name" value="ABC_transporter_ATP-binding"/>
</dbReference>